<evidence type="ECO:0000313" key="2">
    <source>
        <dbReference type="EMBL" id="GAB77534.1"/>
    </source>
</evidence>
<gene>
    <name evidence="2" type="ORF">AUCHE_05_04460</name>
</gene>
<name>K6VLF3_9MICO</name>
<evidence type="ECO:0000313" key="3">
    <source>
        <dbReference type="Proteomes" id="UP000008495"/>
    </source>
</evidence>
<protein>
    <submittedName>
        <fullName evidence="2">Uncharacterized protein</fullName>
    </submittedName>
</protein>
<dbReference type="STRING" id="100225.SAMN05421595_1371"/>
<feature type="compositionally biased region" description="Basic and acidic residues" evidence="1">
    <location>
        <begin position="12"/>
        <end position="21"/>
    </location>
</feature>
<dbReference type="Proteomes" id="UP000008495">
    <property type="component" value="Unassembled WGS sequence"/>
</dbReference>
<comment type="caution">
    <text evidence="2">The sequence shown here is derived from an EMBL/GenBank/DDBJ whole genome shotgun (WGS) entry which is preliminary data.</text>
</comment>
<proteinExistence type="predicted"/>
<reference evidence="2 3" key="1">
    <citation type="submission" date="2012-08" db="EMBL/GenBank/DDBJ databases">
        <title>Whole genome shotgun sequence of Austwickia chelonae NBRC 105200.</title>
        <authorList>
            <person name="Yoshida I."/>
            <person name="Hosoyama A."/>
            <person name="Tsuchikane K."/>
            <person name="Katsumata H."/>
            <person name="Ando Y."/>
            <person name="Ohji S."/>
            <person name="Hamada M."/>
            <person name="Tamura T."/>
            <person name="Yamazoe A."/>
            <person name="Yamazaki S."/>
            <person name="Fujita N."/>
        </authorList>
    </citation>
    <scope>NUCLEOTIDE SEQUENCE [LARGE SCALE GENOMIC DNA]</scope>
    <source>
        <strain evidence="2 3">NBRC 105200</strain>
    </source>
</reference>
<sequence length="197" mass="21410">MHSPKTYLLSGEWRETSDPDRSPGASAPEFYLGTGGPPHPSDRITRMRIDRMGRTRFSLVGIFAFSMSSCASSDSQILTQQIVSEATKNPSSVAIPAAHGEKSGSIICPYSNLDELDDPIRIKAEGSDIDTSNESKQWVTHRSGPTPPVSINRSEVDFCSSGKNIDFTSGTLFYAERGSIQEGKKWVLKLKATPSPA</sequence>
<accession>K6VLF3</accession>
<feature type="region of interest" description="Disordered" evidence="1">
    <location>
        <begin position="1"/>
        <end position="41"/>
    </location>
</feature>
<evidence type="ECO:0000256" key="1">
    <source>
        <dbReference type="SAM" id="MobiDB-lite"/>
    </source>
</evidence>
<dbReference type="AlphaFoldDB" id="K6VLF3"/>
<organism evidence="2 3">
    <name type="scientific">Austwickia chelonae NBRC 105200</name>
    <dbReference type="NCBI Taxonomy" id="1184607"/>
    <lineage>
        <taxon>Bacteria</taxon>
        <taxon>Bacillati</taxon>
        <taxon>Actinomycetota</taxon>
        <taxon>Actinomycetes</taxon>
        <taxon>Micrococcales</taxon>
        <taxon>Dermatophilaceae</taxon>
        <taxon>Austwickia</taxon>
    </lineage>
</organism>
<dbReference type="EMBL" id="BAGZ01000005">
    <property type="protein sequence ID" value="GAB77534.1"/>
    <property type="molecule type" value="Genomic_DNA"/>
</dbReference>
<keyword evidence="3" id="KW-1185">Reference proteome</keyword>